<dbReference type="InterPro" id="IPR039420">
    <property type="entry name" value="WalR-like"/>
</dbReference>
<dbReference type="Proteomes" id="UP001232445">
    <property type="component" value="Unassembled WGS sequence"/>
</dbReference>
<dbReference type="SUPFAM" id="SSF52172">
    <property type="entry name" value="CheY-like"/>
    <property type="match status" value="1"/>
</dbReference>
<dbReference type="Gene3D" id="3.40.50.2300">
    <property type="match status" value="1"/>
</dbReference>
<reference evidence="8 9" key="1">
    <citation type="submission" date="2023-07" db="EMBL/GenBank/DDBJ databases">
        <title>Genomic Encyclopedia of Type Strains, Phase IV (KMG-IV): sequencing the most valuable type-strain genomes for metagenomic binning, comparative biology and taxonomic classification.</title>
        <authorList>
            <person name="Goeker M."/>
        </authorList>
    </citation>
    <scope>NUCLEOTIDE SEQUENCE [LARGE SCALE GENOMIC DNA]</scope>
    <source>
        <strain evidence="8 9">DSM 17740</strain>
    </source>
</reference>
<proteinExistence type="predicted"/>
<organism evidence="8 9">
    <name type="scientific">Caldalkalibacillus uzonensis</name>
    <dbReference type="NCBI Taxonomy" id="353224"/>
    <lineage>
        <taxon>Bacteria</taxon>
        <taxon>Bacillati</taxon>
        <taxon>Bacillota</taxon>
        <taxon>Bacilli</taxon>
        <taxon>Bacillales</taxon>
        <taxon>Bacillaceae</taxon>
        <taxon>Caldalkalibacillus</taxon>
    </lineage>
</organism>
<dbReference type="PANTHER" id="PTHR48111:SF1">
    <property type="entry name" value="TWO-COMPONENT RESPONSE REGULATOR ORR33"/>
    <property type="match status" value="1"/>
</dbReference>
<dbReference type="CDD" id="cd17574">
    <property type="entry name" value="REC_OmpR"/>
    <property type="match status" value="1"/>
</dbReference>
<evidence type="ECO:0000313" key="8">
    <source>
        <dbReference type="EMBL" id="MDQ0337393.1"/>
    </source>
</evidence>
<evidence type="ECO:0000256" key="2">
    <source>
        <dbReference type="ARBA" id="ARBA00023012"/>
    </source>
</evidence>
<sequence>MKMLVVEDEAKIMDNICHYFRREGWEVYPAEDGLQAMQIFTTHQPFDMVTLDWMLPERDGLEVCREIRARSTVPIIFLTAKTDEIDKLLGLELGADDYITKPFSLRELATRIKVILQRVQPDGHVPHPVARGTSSAAASQAKQGVLERGELRILRDEHRVILHGRELALTPTEFVVICLHFWFFPRLSSSF</sequence>
<dbReference type="PANTHER" id="PTHR48111">
    <property type="entry name" value="REGULATOR OF RPOS"/>
    <property type="match status" value="1"/>
</dbReference>
<evidence type="ECO:0000256" key="4">
    <source>
        <dbReference type="ARBA" id="ARBA00023125"/>
    </source>
</evidence>
<evidence type="ECO:0000256" key="6">
    <source>
        <dbReference type="PROSITE-ProRule" id="PRU00169"/>
    </source>
</evidence>
<keyword evidence="1 6" id="KW-0597">Phosphoprotein</keyword>
<dbReference type="InterPro" id="IPR011006">
    <property type="entry name" value="CheY-like_superfamily"/>
</dbReference>
<evidence type="ECO:0000259" key="7">
    <source>
        <dbReference type="PROSITE" id="PS50110"/>
    </source>
</evidence>
<evidence type="ECO:0000313" key="9">
    <source>
        <dbReference type="Proteomes" id="UP001232445"/>
    </source>
</evidence>
<dbReference type="Pfam" id="PF00072">
    <property type="entry name" value="Response_reg"/>
    <property type="match status" value="1"/>
</dbReference>
<name>A0ABU0CLW4_9BACI</name>
<dbReference type="SMART" id="SM00448">
    <property type="entry name" value="REC"/>
    <property type="match status" value="1"/>
</dbReference>
<evidence type="ECO:0000256" key="5">
    <source>
        <dbReference type="ARBA" id="ARBA00023163"/>
    </source>
</evidence>
<evidence type="ECO:0000256" key="1">
    <source>
        <dbReference type="ARBA" id="ARBA00022553"/>
    </source>
</evidence>
<dbReference type="GO" id="GO:0003677">
    <property type="term" value="F:DNA binding"/>
    <property type="evidence" value="ECO:0007669"/>
    <property type="project" value="UniProtKB-KW"/>
</dbReference>
<dbReference type="EMBL" id="JAUSUQ010000001">
    <property type="protein sequence ID" value="MDQ0337393.1"/>
    <property type="molecule type" value="Genomic_DNA"/>
</dbReference>
<dbReference type="InterPro" id="IPR001789">
    <property type="entry name" value="Sig_transdc_resp-reg_receiver"/>
</dbReference>
<feature type="modified residue" description="4-aspartylphosphate" evidence="6">
    <location>
        <position position="52"/>
    </location>
</feature>
<feature type="domain" description="Response regulatory" evidence="7">
    <location>
        <begin position="2"/>
        <end position="116"/>
    </location>
</feature>
<evidence type="ECO:0000256" key="3">
    <source>
        <dbReference type="ARBA" id="ARBA00023015"/>
    </source>
</evidence>
<accession>A0ABU0CLW4</accession>
<keyword evidence="9" id="KW-1185">Reference proteome</keyword>
<keyword evidence="2" id="KW-0902">Two-component regulatory system</keyword>
<protein>
    <submittedName>
        <fullName evidence="8">DNA-binding response OmpR family regulator</fullName>
    </submittedName>
</protein>
<keyword evidence="5" id="KW-0804">Transcription</keyword>
<dbReference type="PROSITE" id="PS50110">
    <property type="entry name" value="RESPONSE_REGULATORY"/>
    <property type="match status" value="1"/>
</dbReference>
<keyword evidence="4 8" id="KW-0238">DNA-binding</keyword>
<gene>
    <name evidence="8" type="ORF">J2S00_000163</name>
</gene>
<comment type="caution">
    <text evidence="8">The sequence shown here is derived from an EMBL/GenBank/DDBJ whole genome shotgun (WGS) entry which is preliminary data.</text>
</comment>
<keyword evidence="3" id="KW-0805">Transcription regulation</keyword>